<dbReference type="Gene3D" id="3.40.50.410">
    <property type="entry name" value="von Willebrand factor, type A domain"/>
    <property type="match status" value="1"/>
</dbReference>
<feature type="domain" description="VWFA" evidence="1">
    <location>
        <begin position="215"/>
        <end position="400"/>
    </location>
</feature>
<evidence type="ECO:0000313" key="2">
    <source>
        <dbReference type="EMBL" id="MBC3809162.1"/>
    </source>
</evidence>
<name>A0ABR6X8I3_9BURK</name>
<dbReference type="PROSITE" id="PS50234">
    <property type="entry name" value="VWFA"/>
    <property type="match status" value="1"/>
</dbReference>
<dbReference type="SMART" id="SM00327">
    <property type="entry name" value="VWA"/>
    <property type="match status" value="1"/>
</dbReference>
<comment type="caution">
    <text evidence="2">The sequence shown here is derived from an EMBL/GenBank/DDBJ whole genome shotgun (WGS) entry which is preliminary data.</text>
</comment>
<dbReference type="InterPro" id="IPR021908">
    <property type="entry name" value="YfbK_C"/>
</dbReference>
<dbReference type="PANTHER" id="PTHR10579">
    <property type="entry name" value="CALCIUM-ACTIVATED CHLORIDE CHANNEL REGULATOR"/>
    <property type="match status" value="1"/>
</dbReference>
<dbReference type="InterPro" id="IPR022156">
    <property type="entry name" value="Uncharacterised_YfbK_N"/>
</dbReference>
<dbReference type="Pfam" id="PF00092">
    <property type="entry name" value="VWA"/>
    <property type="match status" value="1"/>
</dbReference>
<evidence type="ECO:0000313" key="3">
    <source>
        <dbReference type="Proteomes" id="UP000648257"/>
    </source>
</evidence>
<dbReference type="Proteomes" id="UP000648257">
    <property type="component" value="Unassembled WGS sequence"/>
</dbReference>
<protein>
    <submittedName>
        <fullName evidence="2">VWA domain-containing protein</fullName>
    </submittedName>
</protein>
<evidence type="ECO:0000259" key="1">
    <source>
        <dbReference type="PROSITE" id="PS50234"/>
    </source>
</evidence>
<keyword evidence="3" id="KW-1185">Reference proteome</keyword>
<gene>
    <name evidence="2" type="ORF">H8K52_17615</name>
</gene>
<dbReference type="SUPFAM" id="SSF53300">
    <property type="entry name" value="vWA-like"/>
    <property type="match status" value="1"/>
</dbReference>
<dbReference type="PANTHER" id="PTHR10579:SF43">
    <property type="entry name" value="ZINC FINGER (C3HC4-TYPE RING FINGER) FAMILY PROTEIN"/>
    <property type="match status" value="1"/>
</dbReference>
<dbReference type="InterPro" id="IPR051266">
    <property type="entry name" value="CLCR"/>
</dbReference>
<reference evidence="2 3" key="1">
    <citation type="submission" date="2020-08" db="EMBL/GenBank/DDBJ databases">
        <title>Novel species isolated from subtropical streams in China.</title>
        <authorList>
            <person name="Lu H."/>
        </authorList>
    </citation>
    <scope>NUCLEOTIDE SEQUENCE [LARGE SCALE GENOMIC DNA]</scope>
    <source>
        <strain evidence="2 3">KACC 16656</strain>
    </source>
</reference>
<dbReference type="Pfam" id="PF12034">
    <property type="entry name" value="YfbK_C"/>
    <property type="match status" value="1"/>
</dbReference>
<accession>A0ABR6X8I3</accession>
<organism evidence="2 3">
    <name type="scientific">Undibacterium seohonense</name>
    <dbReference type="NCBI Taxonomy" id="1344950"/>
    <lineage>
        <taxon>Bacteria</taxon>
        <taxon>Pseudomonadati</taxon>
        <taxon>Pseudomonadota</taxon>
        <taxon>Betaproteobacteria</taxon>
        <taxon>Burkholderiales</taxon>
        <taxon>Oxalobacteraceae</taxon>
        <taxon>Undibacterium</taxon>
    </lineage>
</organism>
<sequence>MLIGTCILSIYLSGCSSSNRIESQNHAKADAASSVQSKEKIAELPAPKSPSKLMMLQSVNNTKAEAAMITIAPPPYLAPGEMVVSPPLLSKQKYITDSAYIPVQDTAKYQKFQENSWKLVSEDPVSTFSADVDTGSYANVRRFIQQGQLPSPDAVRAEELVNYFAYDYALPDKDQAHPFSVHTQLSSSPWNASRQLLRIAIKGKDIAKETLPAANLVFLVDVSGSMSPAERLPLLRTSLKLLVSQLRAQDRVSLVTYANGTNVVLPATAGDQKSKINLAIDQLTASGGTNGEAGIKLAYAQAHAARIPGGIDRVLLATDGDLNIGVTNDSDLKALVERERKAGISLSTLGVGNDNYNEALMKKMADNGDGSYHYLDSIQEAHKVLVNEYTSTLATIAQDLKLQVEFNPALVKEYRLIGYELRALSREQFNDDKVDAGDIGAGHTVTALYEIVPIASKGNIDPLRYQATKTVSKTQRKDSNSDEIAWLKLRYKTPSQHQSQLIETPIKQDSLVSNIKAADQDFRFATAVAAWAQWLRGSSLIAEFGPKDILALANSARGDDRFGHRAEFIRLVELSAALHPVQRPRTKKAKPESSETVSP</sequence>
<dbReference type="EMBL" id="JACOFW010000026">
    <property type="protein sequence ID" value="MBC3809162.1"/>
    <property type="molecule type" value="Genomic_DNA"/>
</dbReference>
<proteinExistence type="predicted"/>
<dbReference type="Pfam" id="PF12450">
    <property type="entry name" value="vWF_A"/>
    <property type="match status" value="1"/>
</dbReference>
<dbReference type="CDD" id="cd01465">
    <property type="entry name" value="vWA_subgroup"/>
    <property type="match status" value="1"/>
</dbReference>
<dbReference type="InterPro" id="IPR036465">
    <property type="entry name" value="vWFA_dom_sf"/>
</dbReference>
<dbReference type="InterPro" id="IPR002035">
    <property type="entry name" value="VWF_A"/>
</dbReference>